<gene>
    <name evidence="2" type="ORF">PCOR1329_LOCUS41006</name>
</gene>
<feature type="compositionally biased region" description="Basic residues" evidence="1">
    <location>
        <begin position="76"/>
        <end position="85"/>
    </location>
</feature>
<evidence type="ECO:0000313" key="2">
    <source>
        <dbReference type="EMBL" id="CAK0847929.1"/>
    </source>
</evidence>
<dbReference type="EMBL" id="CAUYUJ010014943">
    <property type="protein sequence ID" value="CAK0847929.1"/>
    <property type="molecule type" value="Genomic_DNA"/>
</dbReference>
<comment type="caution">
    <text evidence="2">The sequence shown here is derived from an EMBL/GenBank/DDBJ whole genome shotgun (WGS) entry which is preliminary data.</text>
</comment>
<accession>A0ABN9TPR9</accession>
<reference evidence="2" key="1">
    <citation type="submission" date="2023-10" db="EMBL/GenBank/DDBJ databases">
        <authorList>
            <person name="Chen Y."/>
            <person name="Shah S."/>
            <person name="Dougan E. K."/>
            <person name="Thang M."/>
            <person name="Chan C."/>
        </authorList>
    </citation>
    <scope>NUCLEOTIDE SEQUENCE [LARGE SCALE GENOMIC DNA]</scope>
</reference>
<organism evidence="2 3">
    <name type="scientific">Prorocentrum cordatum</name>
    <dbReference type="NCBI Taxonomy" id="2364126"/>
    <lineage>
        <taxon>Eukaryota</taxon>
        <taxon>Sar</taxon>
        <taxon>Alveolata</taxon>
        <taxon>Dinophyceae</taxon>
        <taxon>Prorocentrales</taxon>
        <taxon>Prorocentraceae</taxon>
        <taxon>Prorocentrum</taxon>
    </lineage>
</organism>
<proteinExistence type="predicted"/>
<name>A0ABN9TPR9_9DINO</name>
<evidence type="ECO:0000313" key="3">
    <source>
        <dbReference type="Proteomes" id="UP001189429"/>
    </source>
</evidence>
<evidence type="ECO:0000256" key="1">
    <source>
        <dbReference type="SAM" id="MobiDB-lite"/>
    </source>
</evidence>
<protein>
    <submittedName>
        <fullName evidence="2">Uncharacterized protein</fullName>
    </submittedName>
</protein>
<feature type="region of interest" description="Disordered" evidence="1">
    <location>
        <begin position="28"/>
        <end position="102"/>
    </location>
</feature>
<keyword evidence="3" id="KW-1185">Reference proteome</keyword>
<dbReference type="Proteomes" id="UP001189429">
    <property type="component" value="Unassembled WGS sequence"/>
</dbReference>
<sequence>REEMAAKMPVDGGSAPYVGCVAWSYGAGTAGADSDVPPADTSAAEAPEQETGRWPRRAWTPPPTGPPTQPLEGTGRTRRTCHACRHGGSWTPRSRPRRRIWPRVGGYPGCALTSRRRGRRTAAADAATARVARQQRQAWVPQLETSHDSQGGMATLVWRGSPCLSAEAGGLARRFGGIPAEPPSTAGSSATAGDVLQIQYASHDLSRSRGTASRRFRQMWPYTFGPLPAPLIPSASSCSSVAASLRLQQSSSRKRAAFFHPRPNMGLH</sequence>
<feature type="compositionally biased region" description="Pro residues" evidence="1">
    <location>
        <begin position="60"/>
        <end position="69"/>
    </location>
</feature>
<feature type="non-terminal residue" evidence="2">
    <location>
        <position position="1"/>
    </location>
</feature>